<sequence>MQPLCDRGAARRRSAPEVYTLGIVLVMRAAGASVGRTKGKDAPLVARHRVEGVGPKDPTLTHCEAGTAYDRCQQYDDRSSRTDVFNGLFETRSEWFHLSYKIIGRYVLHHDGTRMQPFSSPGMRHSAVRTDRDKTPTIAAPRDTTPEAFVNATAPRTNLML</sequence>
<proteinExistence type="predicted"/>
<comment type="caution">
    <text evidence="1">The sequence shown here is derived from an EMBL/GenBank/DDBJ whole genome shotgun (WGS) entry which is preliminary data.</text>
</comment>
<evidence type="ECO:0000313" key="1">
    <source>
        <dbReference type="EMBL" id="GBP86792.1"/>
    </source>
</evidence>
<accession>A0A4C1ZHA9</accession>
<organism evidence="1 2">
    <name type="scientific">Eumeta variegata</name>
    <name type="common">Bagworm moth</name>
    <name type="synonym">Eumeta japonica</name>
    <dbReference type="NCBI Taxonomy" id="151549"/>
    <lineage>
        <taxon>Eukaryota</taxon>
        <taxon>Metazoa</taxon>
        <taxon>Ecdysozoa</taxon>
        <taxon>Arthropoda</taxon>
        <taxon>Hexapoda</taxon>
        <taxon>Insecta</taxon>
        <taxon>Pterygota</taxon>
        <taxon>Neoptera</taxon>
        <taxon>Endopterygota</taxon>
        <taxon>Lepidoptera</taxon>
        <taxon>Glossata</taxon>
        <taxon>Ditrysia</taxon>
        <taxon>Tineoidea</taxon>
        <taxon>Psychidae</taxon>
        <taxon>Oiketicinae</taxon>
        <taxon>Eumeta</taxon>
    </lineage>
</organism>
<dbReference type="AlphaFoldDB" id="A0A4C1ZHA9"/>
<dbReference type="EMBL" id="BGZK01001816">
    <property type="protein sequence ID" value="GBP86792.1"/>
    <property type="molecule type" value="Genomic_DNA"/>
</dbReference>
<name>A0A4C1ZHA9_EUMVA</name>
<dbReference type="Proteomes" id="UP000299102">
    <property type="component" value="Unassembled WGS sequence"/>
</dbReference>
<keyword evidence="2" id="KW-1185">Reference proteome</keyword>
<protein>
    <submittedName>
        <fullName evidence="1">Uncharacterized protein</fullName>
    </submittedName>
</protein>
<evidence type="ECO:0000313" key="2">
    <source>
        <dbReference type="Proteomes" id="UP000299102"/>
    </source>
</evidence>
<reference evidence="1 2" key="1">
    <citation type="journal article" date="2019" name="Commun. Biol.">
        <title>The bagworm genome reveals a unique fibroin gene that provides high tensile strength.</title>
        <authorList>
            <person name="Kono N."/>
            <person name="Nakamura H."/>
            <person name="Ohtoshi R."/>
            <person name="Tomita M."/>
            <person name="Numata K."/>
            <person name="Arakawa K."/>
        </authorList>
    </citation>
    <scope>NUCLEOTIDE SEQUENCE [LARGE SCALE GENOMIC DNA]</scope>
</reference>
<gene>
    <name evidence="1" type="ORF">EVAR_59238_1</name>
</gene>